<protein>
    <submittedName>
        <fullName evidence="1">Aminotransferase ACS12</fullName>
    </submittedName>
</protein>
<keyword evidence="1" id="KW-0808">Transferase</keyword>
<evidence type="ECO:0000313" key="1">
    <source>
        <dbReference type="EMBL" id="KAI8001783.1"/>
    </source>
</evidence>
<evidence type="ECO:0000313" key="2">
    <source>
        <dbReference type="Proteomes" id="UP001060215"/>
    </source>
</evidence>
<organism evidence="1 2">
    <name type="scientific">Camellia lanceoleosa</name>
    <dbReference type="NCBI Taxonomy" id="1840588"/>
    <lineage>
        <taxon>Eukaryota</taxon>
        <taxon>Viridiplantae</taxon>
        <taxon>Streptophyta</taxon>
        <taxon>Embryophyta</taxon>
        <taxon>Tracheophyta</taxon>
        <taxon>Spermatophyta</taxon>
        <taxon>Magnoliopsida</taxon>
        <taxon>eudicotyledons</taxon>
        <taxon>Gunneridae</taxon>
        <taxon>Pentapetalae</taxon>
        <taxon>asterids</taxon>
        <taxon>Ericales</taxon>
        <taxon>Theaceae</taxon>
        <taxon>Camellia</taxon>
    </lineage>
</organism>
<dbReference type="EMBL" id="CM045765">
    <property type="protein sequence ID" value="KAI8001783.1"/>
    <property type="molecule type" value="Genomic_DNA"/>
</dbReference>
<accession>A0ACC0GMW6</accession>
<proteinExistence type="predicted"/>
<keyword evidence="2" id="KW-1185">Reference proteome</keyword>
<keyword evidence="1" id="KW-0032">Aminotransferase</keyword>
<sequence>MWGLGEGHANISSRASPNAKPNDSPYHIGLDSVSEDSYDSLKNPNGIMQLGLLENRVCFCFSSINFHCIGFGFELIVFVVIAIIRLIKKWFS</sequence>
<name>A0ACC0GMW6_9ERIC</name>
<gene>
    <name evidence="1" type="ORF">LOK49_LG09G01134</name>
</gene>
<reference evidence="1 2" key="1">
    <citation type="journal article" date="2022" name="Plant J.">
        <title>Chromosome-level genome of Camellia lanceoleosa provides a valuable resource for understanding genome evolution and self-incompatibility.</title>
        <authorList>
            <person name="Gong W."/>
            <person name="Xiao S."/>
            <person name="Wang L."/>
            <person name="Liao Z."/>
            <person name="Chang Y."/>
            <person name="Mo W."/>
            <person name="Hu G."/>
            <person name="Li W."/>
            <person name="Zhao G."/>
            <person name="Zhu H."/>
            <person name="Hu X."/>
            <person name="Ji K."/>
            <person name="Xiang X."/>
            <person name="Song Q."/>
            <person name="Yuan D."/>
            <person name="Jin S."/>
            <person name="Zhang L."/>
        </authorList>
    </citation>
    <scope>NUCLEOTIDE SEQUENCE [LARGE SCALE GENOMIC DNA]</scope>
    <source>
        <strain evidence="1">SQ_2022a</strain>
    </source>
</reference>
<dbReference type="Proteomes" id="UP001060215">
    <property type="component" value="Chromosome 8"/>
</dbReference>
<comment type="caution">
    <text evidence="1">The sequence shown here is derived from an EMBL/GenBank/DDBJ whole genome shotgun (WGS) entry which is preliminary data.</text>
</comment>